<evidence type="ECO:0000256" key="1">
    <source>
        <dbReference type="SAM" id="MobiDB-lite"/>
    </source>
</evidence>
<name>A0A6A6A7U5_9PLEO</name>
<feature type="region of interest" description="Disordered" evidence="1">
    <location>
        <begin position="236"/>
        <end position="262"/>
    </location>
</feature>
<evidence type="ECO:0000313" key="3">
    <source>
        <dbReference type="Proteomes" id="UP000799771"/>
    </source>
</evidence>
<dbReference type="Proteomes" id="UP000799771">
    <property type="component" value="Unassembled WGS sequence"/>
</dbReference>
<accession>A0A6A6A7U5</accession>
<keyword evidence="3" id="KW-1185">Reference proteome</keyword>
<organism evidence="2 3">
    <name type="scientific">Dothidotthia symphoricarpi CBS 119687</name>
    <dbReference type="NCBI Taxonomy" id="1392245"/>
    <lineage>
        <taxon>Eukaryota</taxon>
        <taxon>Fungi</taxon>
        <taxon>Dikarya</taxon>
        <taxon>Ascomycota</taxon>
        <taxon>Pezizomycotina</taxon>
        <taxon>Dothideomycetes</taxon>
        <taxon>Pleosporomycetidae</taxon>
        <taxon>Pleosporales</taxon>
        <taxon>Dothidotthiaceae</taxon>
        <taxon>Dothidotthia</taxon>
    </lineage>
</organism>
<reference evidence="2" key="1">
    <citation type="journal article" date="2020" name="Stud. Mycol.">
        <title>101 Dothideomycetes genomes: a test case for predicting lifestyles and emergence of pathogens.</title>
        <authorList>
            <person name="Haridas S."/>
            <person name="Albert R."/>
            <person name="Binder M."/>
            <person name="Bloem J."/>
            <person name="Labutti K."/>
            <person name="Salamov A."/>
            <person name="Andreopoulos B."/>
            <person name="Baker S."/>
            <person name="Barry K."/>
            <person name="Bills G."/>
            <person name="Bluhm B."/>
            <person name="Cannon C."/>
            <person name="Castanera R."/>
            <person name="Culley D."/>
            <person name="Daum C."/>
            <person name="Ezra D."/>
            <person name="Gonzalez J."/>
            <person name="Henrissat B."/>
            <person name="Kuo A."/>
            <person name="Liang C."/>
            <person name="Lipzen A."/>
            <person name="Lutzoni F."/>
            <person name="Magnuson J."/>
            <person name="Mondo S."/>
            <person name="Nolan M."/>
            <person name="Ohm R."/>
            <person name="Pangilinan J."/>
            <person name="Park H.-J."/>
            <person name="Ramirez L."/>
            <person name="Alfaro M."/>
            <person name="Sun H."/>
            <person name="Tritt A."/>
            <person name="Yoshinaga Y."/>
            <person name="Zwiers L.-H."/>
            <person name="Turgeon B."/>
            <person name="Goodwin S."/>
            <person name="Spatafora J."/>
            <person name="Crous P."/>
            <person name="Grigoriev I."/>
        </authorList>
    </citation>
    <scope>NUCLEOTIDE SEQUENCE</scope>
    <source>
        <strain evidence="2">CBS 119687</strain>
    </source>
</reference>
<gene>
    <name evidence="2" type="ORF">P153DRAFT_388207</name>
</gene>
<dbReference type="AlphaFoldDB" id="A0A6A6A7U5"/>
<sequence>MQRALQSEAPDFGTVMVTVRVGTVPHTVDFPVYERPIRKSSQFVDNALKEPWQESTDRVISLPKVRRNTFQIYHEWLLTGKLHTVPQPPNGSGMSTENYILYVELIYLSNALHLGYYLLDTDFTDTVCDGILQCTSSASNISFFTVWGSDCYKGIPYGEPARKLIVDLIAWTSKASGIRRLSNRHHVEDPDFVMDVLQAVAARFMSAKPSTSPLQGWETSCKYHCHGKDKPCFREKAKKSVDSTGKRPAPDDAESHTKRQRV</sequence>
<dbReference type="RefSeq" id="XP_033521279.1">
    <property type="nucleotide sequence ID" value="XM_033670735.1"/>
</dbReference>
<dbReference type="GeneID" id="54411167"/>
<dbReference type="OrthoDB" id="1022638at2759"/>
<dbReference type="PANTHER" id="PTHR47843">
    <property type="entry name" value="BTB DOMAIN-CONTAINING PROTEIN-RELATED"/>
    <property type="match status" value="1"/>
</dbReference>
<dbReference type="InterPro" id="IPR011333">
    <property type="entry name" value="SKP1/BTB/POZ_sf"/>
</dbReference>
<protein>
    <recommendedName>
        <fullName evidence="4">BTB domain-containing protein</fullName>
    </recommendedName>
</protein>
<dbReference type="PANTHER" id="PTHR47843:SF2">
    <property type="entry name" value="BTB DOMAIN-CONTAINING PROTEIN"/>
    <property type="match status" value="1"/>
</dbReference>
<evidence type="ECO:0008006" key="4">
    <source>
        <dbReference type="Google" id="ProtNLM"/>
    </source>
</evidence>
<dbReference type="Gene3D" id="3.30.710.10">
    <property type="entry name" value="Potassium Channel Kv1.1, Chain A"/>
    <property type="match status" value="1"/>
</dbReference>
<dbReference type="EMBL" id="ML977512">
    <property type="protein sequence ID" value="KAF2126887.1"/>
    <property type="molecule type" value="Genomic_DNA"/>
</dbReference>
<evidence type="ECO:0000313" key="2">
    <source>
        <dbReference type="EMBL" id="KAF2126887.1"/>
    </source>
</evidence>
<proteinExistence type="predicted"/>